<evidence type="ECO:0000256" key="3">
    <source>
        <dbReference type="ARBA" id="ARBA00022771"/>
    </source>
</evidence>
<name>A0A9Q0MJ86_9DIPT</name>
<feature type="region of interest" description="Disordered" evidence="10">
    <location>
        <begin position="543"/>
        <end position="593"/>
    </location>
</feature>
<evidence type="ECO:0000256" key="9">
    <source>
        <dbReference type="PROSITE-ProRule" id="PRU00094"/>
    </source>
</evidence>
<evidence type="ECO:0000256" key="4">
    <source>
        <dbReference type="ARBA" id="ARBA00022833"/>
    </source>
</evidence>
<feature type="compositionally biased region" description="Basic and acidic residues" evidence="10">
    <location>
        <begin position="216"/>
        <end position="232"/>
    </location>
</feature>
<evidence type="ECO:0000259" key="11">
    <source>
        <dbReference type="PROSITE" id="PS50114"/>
    </source>
</evidence>
<keyword evidence="13" id="KW-1185">Reference proteome</keyword>
<sequence length="618" mass="69269">MENNEIDEAQVKSEEPISDDRQPQEIIVEEIQHGIPTQEHQTPPLPSQTVITTPRHRMITTAGQIREIDAQDNEQVEQYETSADYSQMAPQVDEPTYIYEHQSIAVVSSQPQAAAHLLKRNTSLDRERAVGHVVTSSPQQTTVYVEQAADETEGLRYSTAPIRYEDENNYHARYEYHHAPHPSNHSEEIKVEANRSHHQGQPNDMHIYDHAEVHRAESQQVHPEHQASEPKTHYTNLEPAGSAQNYFISTESYQPSGTGFTYIPQSTNKDFVFHPGSPNAVLYKDPTLTSALTNRHYGTLSQHQSIYESGPVNPGSPVSQVYTYCKTEPPYWPSGPLEYNVSSSFGQTIVVENTGNATEYVTNGHQWPSIPINETTYDSQLLSTGPEFKECVNCSTSQASYWRRENGHSLCNSCSYPRQNPALTRVTHRNQKAKQATATGNRRTGVVCANCKTSSTTLWRRNNQGEPVCNACGLYYKLHTVNRPQSMKKEGIQTRKRKPKSTSNQPPKIGMGEFSYFPDKILPTIFPSQIHGVQPEIKMSVMHQQHSIAQPQDMHIGSTQQPPSAPPPEHYINVSPQSHSPHLPNPSNLNRHITTTVPPIDSVHVKSASVITSTGTPE</sequence>
<dbReference type="InterPro" id="IPR039355">
    <property type="entry name" value="Transcription_factor_GATA"/>
</dbReference>
<dbReference type="GO" id="GO:0000978">
    <property type="term" value="F:RNA polymerase II cis-regulatory region sequence-specific DNA binding"/>
    <property type="evidence" value="ECO:0007669"/>
    <property type="project" value="TreeGrafter"/>
</dbReference>
<keyword evidence="4" id="KW-0862">Zinc</keyword>
<dbReference type="Proteomes" id="UP001151699">
    <property type="component" value="Unassembled WGS sequence"/>
</dbReference>
<dbReference type="GO" id="GO:0000122">
    <property type="term" value="P:negative regulation of transcription by RNA polymerase II"/>
    <property type="evidence" value="ECO:0007669"/>
    <property type="project" value="TreeGrafter"/>
</dbReference>
<dbReference type="SUPFAM" id="SSF57716">
    <property type="entry name" value="Glucocorticoid receptor-like (DNA-binding domain)"/>
    <property type="match status" value="1"/>
</dbReference>
<dbReference type="InterPro" id="IPR000679">
    <property type="entry name" value="Znf_GATA"/>
</dbReference>
<proteinExistence type="predicted"/>
<dbReference type="GO" id="GO:0005634">
    <property type="term" value="C:nucleus"/>
    <property type="evidence" value="ECO:0007669"/>
    <property type="project" value="UniProtKB-SubCell"/>
</dbReference>
<evidence type="ECO:0000313" key="13">
    <source>
        <dbReference type="Proteomes" id="UP001151699"/>
    </source>
</evidence>
<dbReference type="GO" id="GO:0008270">
    <property type="term" value="F:zinc ion binding"/>
    <property type="evidence" value="ECO:0007669"/>
    <property type="project" value="UniProtKB-KW"/>
</dbReference>
<dbReference type="Pfam" id="PF00320">
    <property type="entry name" value="GATA"/>
    <property type="match status" value="1"/>
</dbReference>
<comment type="caution">
    <text evidence="12">The sequence shown here is derived from an EMBL/GenBank/DDBJ whole genome shotgun (WGS) entry which is preliminary data.</text>
</comment>
<dbReference type="PRINTS" id="PR00619">
    <property type="entry name" value="GATAZNFINGER"/>
</dbReference>
<dbReference type="GO" id="GO:0045944">
    <property type="term" value="P:positive regulation of transcription by RNA polymerase II"/>
    <property type="evidence" value="ECO:0007669"/>
    <property type="project" value="TreeGrafter"/>
</dbReference>
<dbReference type="PROSITE" id="PS00344">
    <property type="entry name" value="GATA_ZN_FINGER_1"/>
    <property type="match status" value="1"/>
</dbReference>
<dbReference type="OrthoDB" id="515401at2759"/>
<dbReference type="GO" id="GO:0000981">
    <property type="term" value="F:DNA-binding transcription factor activity, RNA polymerase II-specific"/>
    <property type="evidence" value="ECO:0007669"/>
    <property type="project" value="TreeGrafter"/>
</dbReference>
<dbReference type="CDD" id="cd00202">
    <property type="entry name" value="ZnF_GATA"/>
    <property type="match status" value="1"/>
</dbReference>
<accession>A0A9Q0MJ86</accession>
<feature type="domain" description="GATA-type" evidence="11">
    <location>
        <begin position="385"/>
        <end position="442"/>
    </location>
</feature>
<gene>
    <name evidence="12" type="primary">gata6-a</name>
    <name evidence="12" type="ORF">Bhyg_16011</name>
</gene>
<dbReference type="PANTHER" id="PTHR10071">
    <property type="entry name" value="TRANSCRIPTION FACTOR GATA FAMILY MEMBER"/>
    <property type="match status" value="1"/>
</dbReference>
<feature type="domain" description="GATA-type" evidence="11">
    <location>
        <begin position="442"/>
        <end position="495"/>
    </location>
</feature>
<keyword evidence="8" id="KW-0539">Nucleus</keyword>
<feature type="region of interest" description="Disordered" evidence="10">
    <location>
        <begin position="485"/>
        <end position="510"/>
    </location>
</feature>
<organism evidence="12 13">
    <name type="scientific">Pseudolycoriella hygida</name>
    <dbReference type="NCBI Taxonomy" id="35572"/>
    <lineage>
        <taxon>Eukaryota</taxon>
        <taxon>Metazoa</taxon>
        <taxon>Ecdysozoa</taxon>
        <taxon>Arthropoda</taxon>
        <taxon>Hexapoda</taxon>
        <taxon>Insecta</taxon>
        <taxon>Pterygota</taxon>
        <taxon>Neoptera</taxon>
        <taxon>Endopterygota</taxon>
        <taxon>Diptera</taxon>
        <taxon>Nematocera</taxon>
        <taxon>Sciaroidea</taxon>
        <taxon>Sciaridae</taxon>
        <taxon>Pseudolycoriella</taxon>
    </lineage>
</organism>
<protein>
    <submittedName>
        <fullName evidence="12">GATA-binding factor 6-A</fullName>
    </submittedName>
</protein>
<comment type="subcellular location">
    <subcellularLocation>
        <location evidence="1">Nucleus</location>
    </subcellularLocation>
</comment>
<dbReference type="GO" id="GO:0045165">
    <property type="term" value="P:cell fate commitment"/>
    <property type="evidence" value="ECO:0007669"/>
    <property type="project" value="TreeGrafter"/>
</dbReference>
<dbReference type="EMBL" id="WJQU01002739">
    <property type="protein sequence ID" value="KAJ6631246.1"/>
    <property type="molecule type" value="Genomic_DNA"/>
</dbReference>
<evidence type="ECO:0000256" key="6">
    <source>
        <dbReference type="ARBA" id="ARBA00023125"/>
    </source>
</evidence>
<evidence type="ECO:0000256" key="2">
    <source>
        <dbReference type="ARBA" id="ARBA00022723"/>
    </source>
</evidence>
<feature type="region of interest" description="Disordered" evidence="10">
    <location>
        <begin position="1"/>
        <end position="25"/>
    </location>
</feature>
<keyword evidence="3 9" id="KW-0863">Zinc-finger</keyword>
<dbReference type="InterPro" id="IPR013088">
    <property type="entry name" value="Znf_NHR/GATA"/>
</dbReference>
<keyword evidence="2" id="KW-0479">Metal-binding</keyword>
<evidence type="ECO:0000256" key="10">
    <source>
        <dbReference type="SAM" id="MobiDB-lite"/>
    </source>
</evidence>
<dbReference type="Gene3D" id="3.30.50.10">
    <property type="entry name" value="Erythroid Transcription Factor GATA-1, subunit A"/>
    <property type="match status" value="2"/>
</dbReference>
<keyword evidence="6" id="KW-0238">DNA-binding</keyword>
<dbReference type="AlphaFoldDB" id="A0A9Q0MJ86"/>
<keyword evidence="5" id="KW-0805">Transcription regulation</keyword>
<evidence type="ECO:0000256" key="8">
    <source>
        <dbReference type="ARBA" id="ARBA00023242"/>
    </source>
</evidence>
<reference evidence="12" key="1">
    <citation type="submission" date="2022-07" db="EMBL/GenBank/DDBJ databases">
        <authorList>
            <person name="Trinca V."/>
            <person name="Uliana J.V.C."/>
            <person name="Torres T.T."/>
            <person name="Ward R.J."/>
            <person name="Monesi N."/>
        </authorList>
    </citation>
    <scope>NUCLEOTIDE SEQUENCE</scope>
    <source>
        <strain evidence="12">HSMRA1968</strain>
        <tissue evidence="12">Whole embryos</tissue>
    </source>
</reference>
<dbReference type="PANTHER" id="PTHR10071:SF281">
    <property type="entry name" value="BOX A-BINDING FACTOR-RELATED"/>
    <property type="match status" value="1"/>
</dbReference>
<dbReference type="PROSITE" id="PS50114">
    <property type="entry name" value="GATA_ZN_FINGER_2"/>
    <property type="match status" value="2"/>
</dbReference>
<feature type="compositionally biased region" description="Basic and acidic residues" evidence="10">
    <location>
        <begin position="9"/>
        <end position="23"/>
    </location>
</feature>
<keyword evidence="7" id="KW-0804">Transcription</keyword>
<evidence type="ECO:0000313" key="12">
    <source>
        <dbReference type="EMBL" id="KAJ6631246.1"/>
    </source>
</evidence>
<evidence type="ECO:0000256" key="7">
    <source>
        <dbReference type="ARBA" id="ARBA00023163"/>
    </source>
</evidence>
<evidence type="ECO:0000256" key="1">
    <source>
        <dbReference type="ARBA" id="ARBA00004123"/>
    </source>
</evidence>
<dbReference type="FunFam" id="3.30.50.10:FF:000032">
    <property type="entry name" value="Transcription factor GATA-3"/>
    <property type="match status" value="1"/>
</dbReference>
<dbReference type="SMART" id="SM00401">
    <property type="entry name" value="ZnF_GATA"/>
    <property type="match status" value="2"/>
</dbReference>
<evidence type="ECO:0000256" key="5">
    <source>
        <dbReference type="ARBA" id="ARBA00023015"/>
    </source>
</evidence>
<feature type="compositionally biased region" description="Polar residues" evidence="10">
    <location>
        <begin position="574"/>
        <end position="593"/>
    </location>
</feature>
<feature type="region of interest" description="Disordered" evidence="10">
    <location>
        <begin position="216"/>
        <end position="237"/>
    </location>
</feature>